<proteinExistence type="predicted"/>
<evidence type="ECO:0000259" key="7">
    <source>
        <dbReference type="Pfam" id="PF13396"/>
    </source>
</evidence>
<protein>
    <recommendedName>
        <fullName evidence="7">Cardiolipin synthase N-terminal domain-containing protein</fullName>
    </recommendedName>
</protein>
<evidence type="ECO:0000256" key="4">
    <source>
        <dbReference type="ARBA" id="ARBA00022989"/>
    </source>
</evidence>
<evidence type="ECO:0000256" key="2">
    <source>
        <dbReference type="ARBA" id="ARBA00022475"/>
    </source>
</evidence>
<keyword evidence="9" id="KW-1185">Reference proteome</keyword>
<evidence type="ECO:0000313" key="8">
    <source>
        <dbReference type="EMBL" id="GAA5226698.1"/>
    </source>
</evidence>
<evidence type="ECO:0000313" key="9">
    <source>
        <dbReference type="Proteomes" id="UP001501257"/>
    </source>
</evidence>
<keyword evidence="2" id="KW-1003">Cell membrane</keyword>
<organism evidence="8 9">
    <name type="scientific">Paeniglutamicibacter antarcticus</name>
    <dbReference type="NCBI Taxonomy" id="494023"/>
    <lineage>
        <taxon>Bacteria</taxon>
        <taxon>Bacillati</taxon>
        <taxon>Actinomycetota</taxon>
        <taxon>Actinomycetes</taxon>
        <taxon>Micrococcales</taxon>
        <taxon>Micrococcaceae</taxon>
        <taxon>Paeniglutamicibacter</taxon>
    </lineage>
</organism>
<name>A0ABP9TKG5_9MICC</name>
<feature type="domain" description="Cardiolipin synthase N-terminal" evidence="7">
    <location>
        <begin position="28"/>
        <end position="70"/>
    </location>
</feature>
<feature type="transmembrane region" description="Helical" evidence="6">
    <location>
        <begin position="50"/>
        <end position="68"/>
    </location>
</feature>
<evidence type="ECO:0000256" key="6">
    <source>
        <dbReference type="SAM" id="Phobius"/>
    </source>
</evidence>
<comment type="subcellular location">
    <subcellularLocation>
        <location evidence="1">Cell membrane</location>
        <topology evidence="1">Multi-pass membrane protein</topology>
    </subcellularLocation>
</comment>
<keyword evidence="4 6" id="KW-1133">Transmembrane helix</keyword>
<evidence type="ECO:0000256" key="5">
    <source>
        <dbReference type="ARBA" id="ARBA00023136"/>
    </source>
</evidence>
<evidence type="ECO:0000256" key="3">
    <source>
        <dbReference type="ARBA" id="ARBA00022692"/>
    </source>
</evidence>
<dbReference type="Pfam" id="PF13396">
    <property type="entry name" value="PLDc_N"/>
    <property type="match status" value="1"/>
</dbReference>
<accession>A0ABP9TKG5</accession>
<dbReference type="Proteomes" id="UP001501257">
    <property type="component" value="Unassembled WGS sequence"/>
</dbReference>
<dbReference type="InterPro" id="IPR027379">
    <property type="entry name" value="CLS_N"/>
</dbReference>
<keyword evidence="5 6" id="KW-0472">Membrane</keyword>
<dbReference type="RefSeq" id="WP_210099740.1">
    <property type="nucleotide sequence ID" value="NZ_BAABLK010000022.1"/>
</dbReference>
<comment type="caution">
    <text evidence="8">The sequence shown here is derived from an EMBL/GenBank/DDBJ whole genome shotgun (WGS) entry which is preliminary data.</text>
</comment>
<dbReference type="EMBL" id="BAABLK010000022">
    <property type="protein sequence ID" value="GAA5226698.1"/>
    <property type="molecule type" value="Genomic_DNA"/>
</dbReference>
<gene>
    <name evidence="8" type="ORF">GCM10025778_12310</name>
</gene>
<sequence length="75" mass="8358">MAQKKRWNEFSLVSRWRIVILGIIQLGLQFVALRDLAKRPAADVRGSKSAWAAASFINFVGPLAYLALGRARSTK</sequence>
<reference evidence="9" key="1">
    <citation type="journal article" date="2019" name="Int. J. Syst. Evol. Microbiol.">
        <title>The Global Catalogue of Microorganisms (GCM) 10K type strain sequencing project: providing services to taxonomists for standard genome sequencing and annotation.</title>
        <authorList>
            <consortium name="The Broad Institute Genomics Platform"/>
            <consortium name="The Broad Institute Genome Sequencing Center for Infectious Disease"/>
            <person name="Wu L."/>
            <person name="Ma J."/>
        </authorList>
    </citation>
    <scope>NUCLEOTIDE SEQUENCE [LARGE SCALE GENOMIC DNA]</scope>
    <source>
        <strain evidence="9">JCM 18952</strain>
    </source>
</reference>
<keyword evidence="3 6" id="KW-0812">Transmembrane</keyword>
<evidence type="ECO:0000256" key="1">
    <source>
        <dbReference type="ARBA" id="ARBA00004651"/>
    </source>
</evidence>
<feature type="transmembrane region" description="Helical" evidence="6">
    <location>
        <begin position="12"/>
        <end position="30"/>
    </location>
</feature>